<proteinExistence type="inferred from homology"/>
<reference evidence="9 10" key="1">
    <citation type="submission" date="2016-12" db="EMBL/GenBank/DDBJ databases">
        <authorList>
            <person name="Song W.-J."/>
            <person name="Kurnit D.M."/>
        </authorList>
    </citation>
    <scope>NUCLEOTIDE SEQUENCE [LARGE SCALE GENOMIC DNA]</scope>
    <source>
        <strain evidence="9 10">DSM 43162</strain>
    </source>
</reference>
<protein>
    <submittedName>
        <fullName evidence="9">Choline/glycine/proline betaine transport protein</fullName>
    </submittedName>
</protein>
<keyword evidence="3" id="KW-0813">Transport</keyword>
<dbReference type="GO" id="GO:0005886">
    <property type="term" value="C:plasma membrane"/>
    <property type="evidence" value="ECO:0007669"/>
    <property type="project" value="UniProtKB-SubCell"/>
</dbReference>
<name>A0A1M7TYF7_9ACTN</name>
<dbReference type="NCBIfam" id="NF007399">
    <property type="entry name" value="PRK09928.1"/>
    <property type="match status" value="1"/>
</dbReference>
<accession>A0A1M7TYF7</accession>
<dbReference type="InterPro" id="IPR000060">
    <property type="entry name" value="BCCT_transptr"/>
</dbReference>
<dbReference type="PANTHER" id="PTHR30047">
    <property type="entry name" value="HIGH-AFFINITY CHOLINE TRANSPORT PROTEIN-RELATED"/>
    <property type="match status" value="1"/>
</dbReference>
<feature type="transmembrane region" description="Helical" evidence="8">
    <location>
        <begin position="272"/>
        <end position="297"/>
    </location>
</feature>
<dbReference type="Pfam" id="PF02028">
    <property type="entry name" value="BCCT"/>
    <property type="match status" value="1"/>
</dbReference>
<keyword evidence="7 8" id="KW-0472">Membrane</keyword>
<feature type="transmembrane region" description="Helical" evidence="8">
    <location>
        <begin position="61"/>
        <end position="81"/>
    </location>
</feature>
<feature type="transmembrane region" description="Helical" evidence="8">
    <location>
        <begin position="24"/>
        <end position="41"/>
    </location>
</feature>
<evidence type="ECO:0000256" key="3">
    <source>
        <dbReference type="ARBA" id="ARBA00022448"/>
    </source>
</evidence>
<feature type="transmembrane region" description="Helical" evidence="8">
    <location>
        <begin position="201"/>
        <end position="222"/>
    </location>
</feature>
<evidence type="ECO:0000256" key="8">
    <source>
        <dbReference type="SAM" id="Phobius"/>
    </source>
</evidence>
<evidence type="ECO:0000256" key="1">
    <source>
        <dbReference type="ARBA" id="ARBA00004651"/>
    </source>
</evidence>
<feature type="transmembrane region" description="Helical" evidence="8">
    <location>
        <begin position="412"/>
        <end position="438"/>
    </location>
</feature>
<comment type="subcellular location">
    <subcellularLocation>
        <location evidence="1">Cell membrane</location>
        <topology evidence="1">Multi-pass membrane protein</topology>
    </subcellularLocation>
</comment>
<dbReference type="PROSITE" id="PS01303">
    <property type="entry name" value="BCCT"/>
    <property type="match status" value="1"/>
</dbReference>
<evidence type="ECO:0000313" key="9">
    <source>
        <dbReference type="EMBL" id="SHN75759.1"/>
    </source>
</evidence>
<dbReference type="RefSeq" id="WP_072918141.1">
    <property type="nucleotide sequence ID" value="NZ_FRDM01000010.1"/>
</dbReference>
<evidence type="ECO:0000256" key="2">
    <source>
        <dbReference type="ARBA" id="ARBA00005658"/>
    </source>
</evidence>
<evidence type="ECO:0000313" key="10">
    <source>
        <dbReference type="Proteomes" id="UP000184428"/>
    </source>
</evidence>
<keyword evidence="4" id="KW-1003">Cell membrane</keyword>
<evidence type="ECO:0000256" key="7">
    <source>
        <dbReference type="ARBA" id="ARBA00023136"/>
    </source>
</evidence>
<feature type="transmembrane region" description="Helical" evidence="8">
    <location>
        <begin position="357"/>
        <end position="377"/>
    </location>
</feature>
<evidence type="ECO:0000256" key="6">
    <source>
        <dbReference type="ARBA" id="ARBA00022989"/>
    </source>
</evidence>
<dbReference type="GO" id="GO:0022857">
    <property type="term" value="F:transmembrane transporter activity"/>
    <property type="evidence" value="ECO:0007669"/>
    <property type="project" value="InterPro"/>
</dbReference>
<evidence type="ECO:0000256" key="4">
    <source>
        <dbReference type="ARBA" id="ARBA00022475"/>
    </source>
</evidence>
<feature type="transmembrane region" description="Helical" evidence="8">
    <location>
        <begin position="242"/>
        <end position="260"/>
    </location>
</feature>
<evidence type="ECO:0000256" key="5">
    <source>
        <dbReference type="ARBA" id="ARBA00022692"/>
    </source>
</evidence>
<dbReference type="Proteomes" id="UP000184428">
    <property type="component" value="Unassembled WGS sequence"/>
</dbReference>
<gene>
    <name evidence="9" type="ORF">SAMN05660350_02334</name>
</gene>
<dbReference type="InterPro" id="IPR018093">
    <property type="entry name" value="BCCT_CS"/>
</dbReference>
<feature type="transmembrane region" description="Helical" evidence="8">
    <location>
        <begin position="101"/>
        <end position="122"/>
    </location>
</feature>
<keyword evidence="6 8" id="KW-1133">Transmembrane helix</keyword>
<feature type="transmembrane region" description="Helical" evidence="8">
    <location>
        <begin position="484"/>
        <end position="504"/>
    </location>
</feature>
<dbReference type="NCBIfam" id="TIGR00842">
    <property type="entry name" value="bcct"/>
    <property type="match status" value="1"/>
</dbReference>
<feature type="transmembrane region" description="Helical" evidence="8">
    <location>
        <begin position="150"/>
        <end position="173"/>
    </location>
</feature>
<dbReference type="AlphaFoldDB" id="A0A1M7TYF7"/>
<keyword evidence="5 8" id="KW-0812">Transmembrane</keyword>
<feature type="transmembrane region" description="Helical" evidence="8">
    <location>
        <begin position="459"/>
        <end position="478"/>
    </location>
</feature>
<dbReference type="PANTHER" id="PTHR30047:SF7">
    <property type="entry name" value="HIGH-AFFINITY CHOLINE TRANSPORT PROTEIN"/>
    <property type="match status" value="1"/>
</dbReference>
<dbReference type="EMBL" id="FRDM01000010">
    <property type="protein sequence ID" value="SHN75759.1"/>
    <property type="molecule type" value="Genomic_DNA"/>
</dbReference>
<sequence>MRKRAAPAEATTDPAPPARIKGPVFYGSAIGVLLIAGWAMVSPTAAAETIGTLVGWTSEWFGWFYILFATAVLVFVLFLGISRYGRTKLGPEHSTPQYSTFAWASMLFAAGIGTDLMFFAVAEPVTQYLAPPVGEGETVAAAREATVWTLFHYGLTGWGMYAVMGMALAYFSYRRNLPLAIRSALYPVFGKRVQGPLGHGVDIAAVLGTIFGVATSLGIGVVQLNFGLEVLFGIPEGRAAQIGLIVLAVAAATVSAVSGVDRGIKRLSQLNVLLAIGLAAFVLFAGKTTFLLNGLVLNVGDFVSSFPGLTMQTFAFERPVEWLNSWTLFFWAWWIAWAAFVGLFLARISRGRTIRQFVVGTMVIPFSYIVMWISIFGNSAIERIRDGDTAFGQLAMNTPEQGFYTLLMEYPAFPFIGAVATFVGLLFYVTSADSGALVMANLCSHLRTPQHDGGKGVRIFWAVATGLLTAAMLLVGGVPALQNATIIMALPFTFVMVLVMVGLYKALRVEALRATSHHQTLPGRLSGRALGAPDGNGTPGWRLRLNRAMAFPGQASAREYLDEVAAPALEDVAAELRGEGIEAQARRATDDTGQGCVELTADLRGDHPFAYRICVRALPIPGYGRRTRPGDETYSRLEVHLGEGGQGYDVMGYTHSQLIDDVLDQYERHLEFLRLQEPIPAPRRSDPPQWVPN</sequence>
<comment type="similarity">
    <text evidence="2">Belongs to the BCCT transporter (TC 2.A.15) family.</text>
</comment>
<feature type="transmembrane region" description="Helical" evidence="8">
    <location>
        <begin position="326"/>
        <end position="345"/>
    </location>
</feature>
<organism evidence="9 10">
    <name type="scientific">Geodermatophilus obscurus</name>
    <dbReference type="NCBI Taxonomy" id="1861"/>
    <lineage>
        <taxon>Bacteria</taxon>
        <taxon>Bacillati</taxon>
        <taxon>Actinomycetota</taxon>
        <taxon>Actinomycetes</taxon>
        <taxon>Geodermatophilales</taxon>
        <taxon>Geodermatophilaceae</taxon>
        <taxon>Geodermatophilus</taxon>
    </lineage>
</organism>